<dbReference type="FunFam" id="2.60.40.10:FF:001170">
    <property type="entry name" value="Sema domain, immunoglobulin domain (Ig), short basic domain, secreted, (Semaphorin) 3F"/>
    <property type="match status" value="1"/>
</dbReference>
<proteinExistence type="inferred from homology"/>
<dbReference type="PROSITE" id="PS50835">
    <property type="entry name" value="IG_LIKE"/>
    <property type="match status" value="1"/>
</dbReference>
<dbReference type="SUPFAM" id="SSF103575">
    <property type="entry name" value="Plexin repeat"/>
    <property type="match status" value="1"/>
</dbReference>
<accession>A0A5A9NZP8</accession>
<gene>
    <name evidence="7" type="ORF">E1301_Tti022436</name>
</gene>
<dbReference type="PANTHER" id="PTHR11036">
    <property type="entry name" value="SEMAPHORIN"/>
    <property type="match status" value="1"/>
</dbReference>
<keyword evidence="2" id="KW-0325">Glycoprotein</keyword>
<evidence type="ECO:0000313" key="7">
    <source>
        <dbReference type="EMBL" id="KAA0715292.1"/>
    </source>
</evidence>
<dbReference type="Proteomes" id="UP000324632">
    <property type="component" value="Chromosome 11"/>
</dbReference>
<dbReference type="GO" id="GO:0007411">
    <property type="term" value="P:axon guidance"/>
    <property type="evidence" value="ECO:0007669"/>
    <property type="project" value="TreeGrafter"/>
</dbReference>
<comment type="caution">
    <text evidence="7">The sequence shown here is derived from an EMBL/GenBank/DDBJ whole genome shotgun (WGS) entry which is preliminary data.</text>
</comment>
<comment type="similarity">
    <text evidence="1">Belongs to the semaphorin family.</text>
</comment>
<reference evidence="7 8" key="1">
    <citation type="journal article" date="2019" name="Mol. Ecol. Resour.">
        <title>Chromosome-level genome assembly of Triplophysa tibetana, a fish adapted to the harsh high-altitude environment of the Tibetan Plateau.</title>
        <authorList>
            <person name="Yang X."/>
            <person name="Liu H."/>
            <person name="Ma Z."/>
            <person name="Zou Y."/>
            <person name="Zou M."/>
            <person name="Mao Y."/>
            <person name="Li X."/>
            <person name="Wang H."/>
            <person name="Chen T."/>
            <person name="Wang W."/>
            <person name="Yang R."/>
        </authorList>
    </citation>
    <scope>NUCLEOTIDE SEQUENCE [LARGE SCALE GENOMIC DNA]</scope>
    <source>
        <strain evidence="7">TTIB1903HZAU</strain>
        <tissue evidence="7">Muscle</tissue>
    </source>
</reference>
<protein>
    <submittedName>
        <fullName evidence="7">Semaphorin-7A CDw108 JMH blood group antigen</fullName>
    </submittedName>
</protein>
<name>A0A5A9NZP8_9TELE</name>
<dbReference type="InterPro" id="IPR036179">
    <property type="entry name" value="Ig-like_dom_sf"/>
</dbReference>
<dbReference type="SMART" id="SM00630">
    <property type="entry name" value="Sema"/>
    <property type="match status" value="1"/>
</dbReference>
<dbReference type="GO" id="GO:0030215">
    <property type="term" value="F:semaphorin receptor binding"/>
    <property type="evidence" value="ECO:0007669"/>
    <property type="project" value="InterPro"/>
</dbReference>
<dbReference type="GO" id="GO:0071526">
    <property type="term" value="P:semaphorin-plexin signaling pathway"/>
    <property type="evidence" value="ECO:0007669"/>
    <property type="project" value="TreeGrafter"/>
</dbReference>
<dbReference type="GO" id="GO:0045499">
    <property type="term" value="F:chemorepellent activity"/>
    <property type="evidence" value="ECO:0007669"/>
    <property type="project" value="TreeGrafter"/>
</dbReference>
<dbReference type="GO" id="GO:0005615">
    <property type="term" value="C:extracellular space"/>
    <property type="evidence" value="ECO:0007669"/>
    <property type="project" value="TreeGrafter"/>
</dbReference>
<dbReference type="EMBL" id="SOYY01000011">
    <property type="protein sequence ID" value="KAA0715292.1"/>
    <property type="molecule type" value="Genomic_DNA"/>
</dbReference>
<evidence type="ECO:0000256" key="4">
    <source>
        <dbReference type="SAM" id="SignalP"/>
    </source>
</evidence>
<dbReference type="SUPFAM" id="SSF101912">
    <property type="entry name" value="Sema domain"/>
    <property type="match status" value="1"/>
</dbReference>
<dbReference type="InterPro" id="IPR015943">
    <property type="entry name" value="WD40/YVTN_repeat-like_dom_sf"/>
</dbReference>
<keyword evidence="4" id="KW-0732">Signal</keyword>
<dbReference type="GO" id="GO:0043931">
    <property type="term" value="P:ossification involved in bone maturation"/>
    <property type="evidence" value="ECO:0007669"/>
    <property type="project" value="TreeGrafter"/>
</dbReference>
<dbReference type="InterPro" id="IPR013783">
    <property type="entry name" value="Ig-like_fold"/>
</dbReference>
<feature type="domain" description="Ig-like" evidence="5">
    <location>
        <begin position="476"/>
        <end position="558"/>
    </location>
</feature>
<evidence type="ECO:0000256" key="1">
    <source>
        <dbReference type="ARBA" id="ARBA00009492"/>
    </source>
</evidence>
<dbReference type="SUPFAM" id="SSF48726">
    <property type="entry name" value="Immunoglobulin"/>
    <property type="match status" value="1"/>
</dbReference>
<dbReference type="PANTHER" id="PTHR11036:SF144">
    <property type="entry name" value="SEMAPHORIN-7A-LIKE"/>
    <property type="match status" value="1"/>
</dbReference>
<dbReference type="GO" id="GO:0000122">
    <property type="term" value="P:negative regulation of transcription by RNA polymerase II"/>
    <property type="evidence" value="ECO:0007669"/>
    <property type="project" value="TreeGrafter"/>
</dbReference>
<sequence length="584" mass="66337">MILTCVYVLFMWIICVHSTRRHDARVIDTDRGVIHYSIGNRSDSDFIKLVKSFTNGSVLVADQENLYSINTSKQETAPQIKDQCAGNAKCEYTISLLRNGLDENLLLVCRSKEEETKCYNLNSSHSFSFQFDYGINIHEPSLLVGDMLYFTKSNSGLYRINQKDTSDRIWPHPAATETYVKLMASKDTTKVFSFFTEKQRSVGGDYGSGLWIPRVSQICTNDRGGSKDVLQFSWTSKINARLYCGGVEGEQPFSNIVDVDTVTTHNDVKIYVLFRNFWNMSAVCVYNMSQINSVFSSSEFMEMKNIKAPADHRPGQCDGDSTRLKADVLRFMKEGPEVKDRIMPETAPLIFLHHHYTHIKVDTIKKTTVLYLALESGGVHKVLGDQPVFIITEFRPFRNRTRITSMLLDTTEKRLYVSSAKEVIHIDLQMCHVYGEDNDECVLSRDPYCCWNGYQCAPVSRNTVQCLRIGVAQSKPETDGGVTMSIVPPSSRYYLDCPTISCHASYHWYRGNTRLECVRSHNACLYLIESMNETHEGSYRCESTEGGYHGIITRYELRMNASPTLTVNTALLPCLLLLLTHLLS</sequence>
<dbReference type="AlphaFoldDB" id="A0A5A9NZP8"/>
<dbReference type="InterPro" id="IPR001627">
    <property type="entry name" value="Semap_dom"/>
</dbReference>
<dbReference type="InterPro" id="IPR027231">
    <property type="entry name" value="Semaphorin"/>
</dbReference>
<feature type="chain" id="PRO_5022664110" evidence="4">
    <location>
        <begin position="19"/>
        <end position="584"/>
    </location>
</feature>
<comment type="caution">
    <text evidence="3">Lacks conserved residue(s) required for the propagation of feature annotation.</text>
</comment>
<dbReference type="Gene3D" id="2.60.40.10">
    <property type="entry name" value="Immunoglobulins"/>
    <property type="match status" value="1"/>
</dbReference>
<feature type="signal peptide" evidence="4">
    <location>
        <begin position="1"/>
        <end position="18"/>
    </location>
</feature>
<dbReference type="GO" id="GO:0030335">
    <property type="term" value="P:positive regulation of cell migration"/>
    <property type="evidence" value="ECO:0007669"/>
    <property type="project" value="TreeGrafter"/>
</dbReference>
<evidence type="ECO:0000256" key="3">
    <source>
        <dbReference type="PROSITE-ProRule" id="PRU00352"/>
    </source>
</evidence>
<evidence type="ECO:0000259" key="6">
    <source>
        <dbReference type="PROSITE" id="PS51004"/>
    </source>
</evidence>
<dbReference type="InterPro" id="IPR036352">
    <property type="entry name" value="Semap_dom_sf"/>
</dbReference>
<dbReference type="PROSITE" id="PS51004">
    <property type="entry name" value="SEMA"/>
    <property type="match status" value="1"/>
</dbReference>
<feature type="domain" description="Sema" evidence="6">
    <location>
        <begin position="1"/>
        <end position="428"/>
    </location>
</feature>
<dbReference type="GO" id="GO:0005886">
    <property type="term" value="C:plasma membrane"/>
    <property type="evidence" value="ECO:0007669"/>
    <property type="project" value="TreeGrafter"/>
</dbReference>
<dbReference type="Gene3D" id="2.130.10.10">
    <property type="entry name" value="YVTN repeat-like/Quinoprotein amine dehydrogenase"/>
    <property type="match status" value="1"/>
</dbReference>
<dbReference type="GO" id="GO:0001755">
    <property type="term" value="P:neural crest cell migration"/>
    <property type="evidence" value="ECO:0007669"/>
    <property type="project" value="TreeGrafter"/>
</dbReference>
<evidence type="ECO:0000259" key="5">
    <source>
        <dbReference type="PROSITE" id="PS50835"/>
    </source>
</evidence>
<evidence type="ECO:0000313" key="8">
    <source>
        <dbReference type="Proteomes" id="UP000324632"/>
    </source>
</evidence>
<organism evidence="7 8">
    <name type="scientific">Triplophysa tibetana</name>
    <dbReference type="NCBI Taxonomy" id="1572043"/>
    <lineage>
        <taxon>Eukaryota</taxon>
        <taxon>Metazoa</taxon>
        <taxon>Chordata</taxon>
        <taxon>Craniata</taxon>
        <taxon>Vertebrata</taxon>
        <taxon>Euteleostomi</taxon>
        <taxon>Actinopterygii</taxon>
        <taxon>Neopterygii</taxon>
        <taxon>Teleostei</taxon>
        <taxon>Ostariophysi</taxon>
        <taxon>Cypriniformes</taxon>
        <taxon>Nemacheilidae</taxon>
        <taxon>Triplophysa</taxon>
    </lineage>
</organism>
<dbReference type="InterPro" id="IPR007110">
    <property type="entry name" value="Ig-like_dom"/>
</dbReference>
<evidence type="ECO:0000256" key="2">
    <source>
        <dbReference type="ARBA" id="ARBA00023180"/>
    </source>
</evidence>
<dbReference type="Pfam" id="PF01403">
    <property type="entry name" value="Sema"/>
    <property type="match status" value="1"/>
</dbReference>
<dbReference type="Gene3D" id="3.30.1680.10">
    <property type="entry name" value="ligand-binding face of the semaphorins, domain 2"/>
    <property type="match status" value="1"/>
</dbReference>
<keyword evidence="8" id="KW-1185">Reference proteome</keyword>